<gene>
    <name evidence="6" type="ORF">RSO01_34330</name>
</gene>
<evidence type="ECO:0000313" key="6">
    <source>
        <dbReference type="EMBL" id="GEP56267.1"/>
    </source>
</evidence>
<feature type="domain" description="Solute-binding protein family 5" evidence="5">
    <location>
        <begin position="86"/>
        <end position="454"/>
    </location>
</feature>
<sequence>MSSLRHVGMTAIFALSSIGLPVTGAEAQTRQETLRIVSGGAINTLDSTLLNATRDSLGLSVNTYDRLVSFGTKQVNGNRVFDLYKFRGELAESVEVSSDGLKITFKLRPGVTFQDGTPVTVEDVKWSLDRTVLAKSGAASQLASGSLTKPEQFAIVDERTVTVTLEKPDQLALANLATHFARIINRKVALQHATPDDPWANEWLKDNVASSGAYIVESFKPAEQVVLKRNDAWKNGIDGKLPFFKRVLIQTVPEAGTRASLVERGDADISIDLAANDVIALQQRGKVKVVSNPQINAFTYIAFNTQKPPFDNLKLRQAIAAALPYKNMMEAAIYGRGAPLFGASWAGTPPTADFPQALPLKTDLAAAKKLMAESGVAPFKTSISYSTANAGFAEPLSALVKEALAPLGIDVEIRKLPDAQLASVATNKSFDLITETTSAMLPSTDYFFRIFFQGPSRWNLGNWTNQEIVDLAAKARFEPDKAAYDALARKMIALAASELPVIPLWQANQEAVMASSISGYTYWYHRQVDIRDLVRE</sequence>
<comment type="similarity">
    <text evidence="2">Belongs to the bacterial solute-binding protein 5 family.</text>
</comment>
<dbReference type="FunFam" id="3.90.76.10:FF:000007">
    <property type="entry name" value="Dipeptide ABC transporter periplasmic dipeptide-binding protein"/>
    <property type="match status" value="1"/>
</dbReference>
<dbReference type="AlphaFoldDB" id="A0A512NBF5"/>
<organism evidence="6 7">
    <name type="scientific">Reyranella soli</name>
    <dbReference type="NCBI Taxonomy" id="1230389"/>
    <lineage>
        <taxon>Bacteria</taxon>
        <taxon>Pseudomonadati</taxon>
        <taxon>Pseudomonadota</taxon>
        <taxon>Alphaproteobacteria</taxon>
        <taxon>Hyphomicrobiales</taxon>
        <taxon>Reyranellaceae</taxon>
        <taxon>Reyranella</taxon>
    </lineage>
</organism>
<keyword evidence="7" id="KW-1185">Reference proteome</keyword>
<comment type="caution">
    <text evidence="6">The sequence shown here is derived from an EMBL/GenBank/DDBJ whole genome shotgun (WGS) entry which is preliminary data.</text>
</comment>
<keyword evidence="3" id="KW-0813">Transport</keyword>
<dbReference type="GO" id="GO:0043190">
    <property type="term" value="C:ATP-binding cassette (ABC) transporter complex"/>
    <property type="evidence" value="ECO:0007669"/>
    <property type="project" value="InterPro"/>
</dbReference>
<protein>
    <submittedName>
        <fullName evidence="6">ABC transporter substrate-binding protein</fullName>
    </submittedName>
</protein>
<evidence type="ECO:0000256" key="3">
    <source>
        <dbReference type="ARBA" id="ARBA00022448"/>
    </source>
</evidence>
<evidence type="ECO:0000256" key="4">
    <source>
        <dbReference type="ARBA" id="ARBA00022729"/>
    </source>
</evidence>
<proteinExistence type="inferred from homology"/>
<accession>A0A512NBF5</accession>
<evidence type="ECO:0000259" key="5">
    <source>
        <dbReference type="Pfam" id="PF00496"/>
    </source>
</evidence>
<dbReference type="Gene3D" id="3.90.76.10">
    <property type="entry name" value="Dipeptide-binding Protein, Domain 1"/>
    <property type="match status" value="1"/>
</dbReference>
<evidence type="ECO:0000256" key="2">
    <source>
        <dbReference type="ARBA" id="ARBA00005695"/>
    </source>
</evidence>
<dbReference type="CDD" id="cd08512">
    <property type="entry name" value="PBP2_NikA_DppA_OppA_like_7"/>
    <property type="match status" value="1"/>
</dbReference>
<dbReference type="RefSeq" id="WP_246158501.1">
    <property type="nucleotide sequence ID" value="NZ_BKAJ01000060.1"/>
</dbReference>
<reference evidence="6 7" key="1">
    <citation type="submission" date="2019-07" db="EMBL/GenBank/DDBJ databases">
        <title>Whole genome shotgun sequence of Reyranella soli NBRC 108950.</title>
        <authorList>
            <person name="Hosoyama A."/>
            <person name="Uohara A."/>
            <person name="Ohji S."/>
            <person name="Ichikawa N."/>
        </authorList>
    </citation>
    <scope>NUCLEOTIDE SEQUENCE [LARGE SCALE GENOMIC DNA]</scope>
    <source>
        <strain evidence="6 7">NBRC 108950</strain>
    </source>
</reference>
<dbReference type="SUPFAM" id="SSF53850">
    <property type="entry name" value="Periplasmic binding protein-like II"/>
    <property type="match status" value="1"/>
</dbReference>
<dbReference type="InterPro" id="IPR030678">
    <property type="entry name" value="Peptide/Ni-bd"/>
</dbReference>
<dbReference type="Gene3D" id="3.40.190.10">
    <property type="entry name" value="Periplasmic binding protein-like II"/>
    <property type="match status" value="1"/>
</dbReference>
<name>A0A512NBF5_9HYPH</name>
<dbReference type="GO" id="GO:0015833">
    <property type="term" value="P:peptide transport"/>
    <property type="evidence" value="ECO:0007669"/>
    <property type="project" value="TreeGrafter"/>
</dbReference>
<dbReference type="Pfam" id="PF00496">
    <property type="entry name" value="SBP_bac_5"/>
    <property type="match status" value="1"/>
</dbReference>
<dbReference type="GO" id="GO:1904680">
    <property type="term" value="F:peptide transmembrane transporter activity"/>
    <property type="evidence" value="ECO:0007669"/>
    <property type="project" value="TreeGrafter"/>
</dbReference>
<evidence type="ECO:0000256" key="1">
    <source>
        <dbReference type="ARBA" id="ARBA00004418"/>
    </source>
</evidence>
<dbReference type="InterPro" id="IPR039424">
    <property type="entry name" value="SBP_5"/>
</dbReference>
<dbReference type="GO" id="GO:0030288">
    <property type="term" value="C:outer membrane-bounded periplasmic space"/>
    <property type="evidence" value="ECO:0007669"/>
    <property type="project" value="UniProtKB-ARBA"/>
</dbReference>
<evidence type="ECO:0000313" key="7">
    <source>
        <dbReference type="Proteomes" id="UP000321058"/>
    </source>
</evidence>
<dbReference type="PANTHER" id="PTHR30290:SF10">
    <property type="entry name" value="PERIPLASMIC OLIGOPEPTIDE-BINDING PROTEIN-RELATED"/>
    <property type="match status" value="1"/>
</dbReference>
<dbReference type="EMBL" id="BKAJ01000060">
    <property type="protein sequence ID" value="GEP56267.1"/>
    <property type="molecule type" value="Genomic_DNA"/>
</dbReference>
<dbReference type="Gene3D" id="3.10.105.10">
    <property type="entry name" value="Dipeptide-binding Protein, Domain 3"/>
    <property type="match status" value="1"/>
</dbReference>
<dbReference type="InterPro" id="IPR000914">
    <property type="entry name" value="SBP_5_dom"/>
</dbReference>
<comment type="subcellular location">
    <subcellularLocation>
        <location evidence="1">Periplasm</location>
    </subcellularLocation>
</comment>
<dbReference type="Proteomes" id="UP000321058">
    <property type="component" value="Unassembled WGS sequence"/>
</dbReference>
<keyword evidence="4" id="KW-0732">Signal</keyword>
<dbReference type="PIRSF" id="PIRSF002741">
    <property type="entry name" value="MppA"/>
    <property type="match status" value="1"/>
</dbReference>
<dbReference type="PANTHER" id="PTHR30290">
    <property type="entry name" value="PERIPLASMIC BINDING COMPONENT OF ABC TRANSPORTER"/>
    <property type="match status" value="1"/>
</dbReference>